<keyword evidence="2 8" id="KW-0378">Hydrolase</keyword>
<gene>
    <name evidence="8" type="ORF">EDB95_3640</name>
</gene>
<sequence>MKTITLLTAFMLFAVGFTMAQDVEKTPSGVKAVVNDISVEIRFYSPSIVRVIKYPVGRVYARSSLSVIMEPRPVSFTMSTSGWRVLLQSDSIQVSLDTRTGRVAFASLSGASLLTEKDYGIQFSPTDSSFIVRQAFLLDKKEPIYGLGQQQNGRLNQRGQRIRLAQENMKICIPFFQSLKGYGLFWDNYSPTLFSDNPQETAFESEVGQGADYYFLYGAGGDGVVAQMRELTGQAPLMPLWVYGFLQSRERYKTQFELMEVVRRYRALQVPIDGIIQDWQYWGQDSNWNAMQFDPIRFPKPKLMVDSVHAYHTHLFVVAWPDFGPLTRQYSEFDAKHLLINFDSWPPNAGARPYDPYNPLARDLYWDYLNKGIFSLGVDAWWLDSSEPDHIDVKDSDFEQPTYLGSYRSVQNAFPLMHINGIYTHQRKTTSAKRVVILTRSAFAGQQRFGSCNWSGDVRSDWNVFRAQIPAGLNLSLTGIPYWNTDIGGFFAGRFAQDGGAKNPEFQELYTRWMQFAVFTPFMRSHGTDIPREIYQFGGPGQPIFDIQEKFIDLRYSLLPYIYSTAWQVTKNSGSFMRPLLSDFPSDTSVFNMDNEYMFGRSLLVSPVTEKGSSMQRVYLPSGANWIDFWTGEQFTGGRRIIKGTPMDILPVFVRAGSILPWGPEVQYATEKKWDDLEIRVYPGADATFTLYEDENDSYNYESGAYSEIDFQWNEASHTLTVGDRRGHFPGMPGERKFKVVIMGRGPGKEIPYNGKMKKVQL</sequence>
<dbReference type="SUPFAM" id="SSF51445">
    <property type="entry name" value="(Trans)glycosidases"/>
    <property type="match status" value="1"/>
</dbReference>
<dbReference type="Gene3D" id="3.20.20.80">
    <property type="entry name" value="Glycosidases"/>
    <property type="match status" value="1"/>
</dbReference>
<dbReference type="GO" id="GO:0030246">
    <property type="term" value="F:carbohydrate binding"/>
    <property type="evidence" value="ECO:0007669"/>
    <property type="project" value="InterPro"/>
</dbReference>
<dbReference type="AlphaFoldDB" id="A0A4R8DFG7"/>
<name>A0A4R8DFG7_9BACT</name>
<organism evidence="8 9">
    <name type="scientific">Dinghuibacter silviterrae</name>
    <dbReference type="NCBI Taxonomy" id="1539049"/>
    <lineage>
        <taxon>Bacteria</taxon>
        <taxon>Pseudomonadati</taxon>
        <taxon>Bacteroidota</taxon>
        <taxon>Chitinophagia</taxon>
        <taxon>Chitinophagales</taxon>
        <taxon>Chitinophagaceae</taxon>
        <taxon>Dinghuibacter</taxon>
    </lineage>
</organism>
<dbReference type="CDD" id="cd06591">
    <property type="entry name" value="GH31_xylosidase_XylS"/>
    <property type="match status" value="1"/>
</dbReference>
<dbReference type="InterPro" id="IPR051816">
    <property type="entry name" value="Glycosyl_Hydrolase_31"/>
</dbReference>
<evidence type="ECO:0000259" key="4">
    <source>
        <dbReference type="Pfam" id="PF01055"/>
    </source>
</evidence>
<evidence type="ECO:0000259" key="6">
    <source>
        <dbReference type="Pfam" id="PF17137"/>
    </source>
</evidence>
<dbReference type="SUPFAM" id="SSF74650">
    <property type="entry name" value="Galactose mutarotase-like"/>
    <property type="match status" value="1"/>
</dbReference>
<feature type="domain" description="Glycosyl hydrolase family 31 C-terminal" evidence="7">
    <location>
        <begin position="576"/>
        <end position="660"/>
    </location>
</feature>
<evidence type="ECO:0000313" key="9">
    <source>
        <dbReference type="Proteomes" id="UP000294498"/>
    </source>
</evidence>
<keyword evidence="9" id="KW-1185">Reference proteome</keyword>
<protein>
    <submittedName>
        <fullName evidence="8">Alpha-D-xyloside xylohydrolase</fullName>
    </submittedName>
</protein>
<dbReference type="SUPFAM" id="SSF51011">
    <property type="entry name" value="Glycosyl hydrolase domain"/>
    <property type="match status" value="1"/>
</dbReference>
<dbReference type="EMBL" id="SODV01000002">
    <property type="protein sequence ID" value="TDW95826.1"/>
    <property type="molecule type" value="Genomic_DNA"/>
</dbReference>
<dbReference type="InterPro" id="IPR013780">
    <property type="entry name" value="Glyco_hydro_b"/>
</dbReference>
<feature type="domain" description="Glycoside hydrolase family 31 TIM barrel" evidence="4">
    <location>
        <begin position="236"/>
        <end position="564"/>
    </location>
</feature>
<dbReference type="InterPro" id="IPR011013">
    <property type="entry name" value="Gal_mutarotase_sf_dom"/>
</dbReference>
<dbReference type="InterPro" id="IPR025887">
    <property type="entry name" value="Glyco_hydro_31_N_dom"/>
</dbReference>
<comment type="caution">
    <text evidence="8">The sequence shown here is derived from an EMBL/GenBank/DDBJ whole genome shotgun (WGS) entry which is preliminary data.</text>
</comment>
<evidence type="ECO:0000259" key="7">
    <source>
        <dbReference type="Pfam" id="PF21365"/>
    </source>
</evidence>
<feature type="domain" description="DUF5110" evidence="6">
    <location>
        <begin position="677"/>
        <end position="744"/>
    </location>
</feature>
<keyword evidence="2" id="KW-0326">Glycosidase</keyword>
<dbReference type="InterPro" id="IPR000322">
    <property type="entry name" value="Glyco_hydro_31_TIM"/>
</dbReference>
<evidence type="ECO:0000256" key="3">
    <source>
        <dbReference type="SAM" id="SignalP"/>
    </source>
</evidence>
<dbReference type="PANTHER" id="PTHR43863">
    <property type="entry name" value="HYDROLASE, PUTATIVE (AFU_ORTHOLOGUE AFUA_1G03140)-RELATED"/>
    <property type="match status" value="1"/>
</dbReference>
<feature type="domain" description="Glycoside hydrolase family 31 N-terminal" evidence="5">
    <location>
        <begin position="39"/>
        <end position="194"/>
    </location>
</feature>
<dbReference type="Pfam" id="PF01055">
    <property type="entry name" value="Glyco_hydro_31_2nd"/>
    <property type="match status" value="1"/>
</dbReference>
<dbReference type="PANTHER" id="PTHR43863:SF2">
    <property type="entry name" value="MALTASE-GLUCOAMYLASE"/>
    <property type="match status" value="1"/>
</dbReference>
<feature type="chain" id="PRO_5020223303" evidence="3">
    <location>
        <begin position="21"/>
        <end position="762"/>
    </location>
</feature>
<accession>A0A4R8DFG7</accession>
<dbReference type="Gene3D" id="2.60.40.1760">
    <property type="entry name" value="glycosyl hydrolase (family 31)"/>
    <property type="match status" value="1"/>
</dbReference>
<reference evidence="8 9" key="1">
    <citation type="submission" date="2019-03" db="EMBL/GenBank/DDBJ databases">
        <title>Genomic Encyclopedia of Type Strains, Phase IV (KMG-IV): sequencing the most valuable type-strain genomes for metagenomic binning, comparative biology and taxonomic classification.</title>
        <authorList>
            <person name="Goeker M."/>
        </authorList>
    </citation>
    <scope>NUCLEOTIDE SEQUENCE [LARGE SCALE GENOMIC DNA]</scope>
    <source>
        <strain evidence="8 9">DSM 100059</strain>
    </source>
</reference>
<dbReference type="InterPro" id="IPR033403">
    <property type="entry name" value="DUF5110"/>
</dbReference>
<feature type="signal peptide" evidence="3">
    <location>
        <begin position="1"/>
        <end position="20"/>
    </location>
</feature>
<dbReference type="OrthoDB" id="176168at2"/>
<dbReference type="RefSeq" id="WP_133995540.1">
    <property type="nucleotide sequence ID" value="NZ_SODV01000002.1"/>
</dbReference>
<proteinExistence type="inferred from homology"/>
<evidence type="ECO:0000259" key="5">
    <source>
        <dbReference type="Pfam" id="PF13802"/>
    </source>
</evidence>
<dbReference type="GO" id="GO:0005975">
    <property type="term" value="P:carbohydrate metabolic process"/>
    <property type="evidence" value="ECO:0007669"/>
    <property type="project" value="InterPro"/>
</dbReference>
<evidence type="ECO:0000256" key="2">
    <source>
        <dbReference type="RuleBase" id="RU361185"/>
    </source>
</evidence>
<dbReference type="CDD" id="cd14752">
    <property type="entry name" value="GH31_N"/>
    <property type="match status" value="1"/>
</dbReference>
<comment type="similarity">
    <text evidence="1 2">Belongs to the glycosyl hydrolase 31 family.</text>
</comment>
<dbReference type="Pfam" id="PF13802">
    <property type="entry name" value="Gal_mutarotas_2"/>
    <property type="match status" value="1"/>
</dbReference>
<evidence type="ECO:0000256" key="1">
    <source>
        <dbReference type="ARBA" id="ARBA00007806"/>
    </source>
</evidence>
<dbReference type="InterPro" id="IPR017853">
    <property type="entry name" value="GH"/>
</dbReference>
<dbReference type="Proteomes" id="UP000294498">
    <property type="component" value="Unassembled WGS sequence"/>
</dbReference>
<dbReference type="Gene3D" id="2.60.40.1180">
    <property type="entry name" value="Golgi alpha-mannosidase II"/>
    <property type="match status" value="2"/>
</dbReference>
<dbReference type="Pfam" id="PF21365">
    <property type="entry name" value="Glyco_hydro_31_3rd"/>
    <property type="match status" value="1"/>
</dbReference>
<dbReference type="GO" id="GO:0004553">
    <property type="term" value="F:hydrolase activity, hydrolyzing O-glycosyl compounds"/>
    <property type="evidence" value="ECO:0007669"/>
    <property type="project" value="InterPro"/>
</dbReference>
<keyword evidence="3" id="KW-0732">Signal</keyword>
<dbReference type="Pfam" id="PF17137">
    <property type="entry name" value="DUF5110"/>
    <property type="match status" value="1"/>
</dbReference>
<evidence type="ECO:0000313" key="8">
    <source>
        <dbReference type="EMBL" id="TDW95826.1"/>
    </source>
</evidence>
<dbReference type="InterPro" id="IPR048395">
    <property type="entry name" value="Glyco_hydro_31_C"/>
</dbReference>